<reference evidence="2 3" key="1">
    <citation type="submission" date="2018-05" db="EMBL/GenBank/DDBJ databases">
        <title>Genomic Encyclopedia of Type Strains, Phase IV (KMG-IV): sequencing the most valuable type-strain genomes for metagenomic binning, comparative biology and taxonomic classification.</title>
        <authorList>
            <person name="Goeker M."/>
        </authorList>
    </citation>
    <scope>NUCLEOTIDE SEQUENCE [LARGE SCALE GENOMIC DNA]</scope>
    <source>
        <strain evidence="2 3">DSM 103371</strain>
    </source>
</reference>
<dbReference type="CDD" id="cd02042">
    <property type="entry name" value="ParAB_family"/>
    <property type="match status" value="1"/>
</dbReference>
<evidence type="ECO:0000313" key="2">
    <source>
        <dbReference type="EMBL" id="PWK56051.1"/>
    </source>
</evidence>
<dbReference type="Gene3D" id="3.40.50.300">
    <property type="entry name" value="P-loop containing nucleotide triphosphate hydrolases"/>
    <property type="match status" value="1"/>
</dbReference>
<dbReference type="SUPFAM" id="SSF52540">
    <property type="entry name" value="P-loop containing nucleoside triphosphate hydrolases"/>
    <property type="match status" value="1"/>
</dbReference>
<dbReference type="PANTHER" id="PTHR13696:SF96">
    <property type="entry name" value="COBQ_COBB_MIND_PARA NUCLEOTIDE BINDING DOMAIN-CONTAINING PROTEIN"/>
    <property type="match status" value="1"/>
</dbReference>
<dbReference type="PIRSF" id="PIRSF009320">
    <property type="entry name" value="Nuc_binding_HP_1000"/>
    <property type="match status" value="1"/>
</dbReference>
<dbReference type="InterPro" id="IPR050678">
    <property type="entry name" value="DNA_Partitioning_ATPase"/>
</dbReference>
<dbReference type="Proteomes" id="UP000245390">
    <property type="component" value="Unassembled WGS sequence"/>
</dbReference>
<protein>
    <submittedName>
        <fullName evidence="2">Chromosome partitioning protein</fullName>
    </submittedName>
</protein>
<dbReference type="InterPro" id="IPR027417">
    <property type="entry name" value="P-loop_NTPase"/>
</dbReference>
<dbReference type="NCBIfam" id="NF041546">
    <property type="entry name" value="ParA_partition"/>
    <property type="match status" value="1"/>
</dbReference>
<organism evidence="2 3">
    <name type="scientific">Silicimonas algicola</name>
    <dbReference type="NCBI Taxonomy" id="1826607"/>
    <lineage>
        <taxon>Bacteria</taxon>
        <taxon>Pseudomonadati</taxon>
        <taxon>Pseudomonadota</taxon>
        <taxon>Alphaproteobacteria</taxon>
        <taxon>Rhodobacterales</taxon>
        <taxon>Paracoccaceae</taxon>
    </lineage>
</organism>
<accession>A0A316G538</accession>
<proteinExistence type="predicted"/>
<dbReference type="PANTHER" id="PTHR13696">
    <property type="entry name" value="P-LOOP CONTAINING NUCLEOSIDE TRIPHOSPHATE HYDROLASE"/>
    <property type="match status" value="1"/>
</dbReference>
<gene>
    <name evidence="2" type="ORF">C8D95_105116</name>
</gene>
<comment type="caution">
    <text evidence="2">The sequence shown here is derived from an EMBL/GenBank/DDBJ whole genome shotgun (WGS) entry which is preliminary data.</text>
</comment>
<dbReference type="AlphaFoldDB" id="A0A316G538"/>
<keyword evidence="3" id="KW-1185">Reference proteome</keyword>
<dbReference type="InterPro" id="IPR002586">
    <property type="entry name" value="CobQ/CobB/MinD/ParA_Nub-bd_dom"/>
</dbReference>
<sequence>MRPQLCGVAAWAMLQCSKKGSVVAGKIITVAQQKGGAGKTTLAANLAVSLSRMGHKVALLDTDPQGSLGRWFLARREGGDPGLSFSTASAWGVSYECDKLRGEVDFVIVDTPPKIDSDLKPAIRESDLVIVPVSASQVDVWATEGVLDLATREKAEVMVVLNRAKAGTKVADAVDAALTDLGVTRADTMIGHRVAYPETLGIGKGVLERPKGAWTAEMDALTAEVLSRLGV</sequence>
<dbReference type="Pfam" id="PF01656">
    <property type="entry name" value="CbiA"/>
    <property type="match status" value="1"/>
</dbReference>
<feature type="domain" description="CobQ/CobB/MinD/ParA nucleotide binding" evidence="1">
    <location>
        <begin position="28"/>
        <end position="134"/>
    </location>
</feature>
<evidence type="ECO:0000313" key="3">
    <source>
        <dbReference type="Proteomes" id="UP000245390"/>
    </source>
</evidence>
<name>A0A316G538_9RHOB</name>
<dbReference type="EMBL" id="QGGV01000005">
    <property type="protein sequence ID" value="PWK56051.1"/>
    <property type="molecule type" value="Genomic_DNA"/>
</dbReference>
<evidence type="ECO:0000259" key="1">
    <source>
        <dbReference type="Pfam" id="PF01656"/>
    </source>
</evidence>
<dbReference type="InterPro" id="IPR048089">
    <property type="entry name" value="McdA"/>
</dbReference>